<evidence type="ECO:0000256" key="3">
    <source>
        <dbReference type="ARBA" id="ARBA00022448"/>
    </source>
</evidence>
<name>A0A812Q2N9_SYMPI</name>
<proteinExistence type="inferred from homology"/>
<dbReference type="InterPro" id="IPR047664">
    <property type="entry name" value="SWEET"/>
</dbReference>
<organism evidence="11 12">
    <name type="scientific">Symbiodinium pilosum</name>
    <name type="common">Dinoflagellate</name>
    <dbReference type="NCBI Taxonomy" id="2952"/>
    <lineage>
        <taxon>Eukaryota</taxon>
        <taxon>Sar</taxon>
        <taxon>Alveolata</taxon>
        <taxon>Dinophyceae</taxon>
        <taxon>Suessiales</taxon>
        <taxon>Symbiodiniaceae</taxon>
        <taxon>Symbiodinium</taxon>
    </lineage>
</organism>
<dbReference type="GO" id="GO:0051119">
    <property type="term" value="F:sugar transmembrane transporter activity"/>
    <property type="evidence" value="ECO:0007669"/>
    <property type="project" value="InterPro"/>
</dbReference>
<feature type="transmembrane region" description="Helical" evidence="10">
    <location>
        <begin position="151"/>
        <end position="173"/>
    </location>
</feature>
<dbReference type="Pfam" id="PF03083">
    <property type="entry name" value="MtN3_slv"/>
    <property type="match status" value="2"/>
</dbReference>
<feature type="transmembrane region" description="Helical" evidence="10">
    <location>
        <begin position="124"/>
        <end position="145"/>
    </location>
</feature>
<evidence type="ECO:0000256" key="5">
    <source>
        <dbReference type="ARBA" id="ARBA00022597"/>
    </source>
</evidence>
<dbReference type="Gene3D" id="1.20.1280.290">
    <property type="match status" value="2"/>
</dbReference>
<feature type="transmembrane region" description="Helical" evidence="10">
    <location>
        <begin position="62"/>
        <end position="84"/>
    </location>
</feature>
<keyword evidence="7" id="KW-0677">Repeat</keyword>
<dbReference type="GO" id="GO:0005886">
    <property type="term" value="C:plasma membrane"/>
    <property type="evidence" value="ECO:0007669"/>
    <property type="project" value="UniProtKB-SubCell"/>
</dbReference>
<keyword evidence="4" id="KW-1003">Cell membrane</keyword>
<evidence type="ECO:0000256" key="4">
    <source>
        <dbReference type="ARBA" id="ARBA00022475"/>
    </source>
</evidence>
<evidence type="ECO:0000313" key="12">
    <source>
        <dbReference type="Proteomes" id="UP000649617"/>
    </source>
</evidence>
<dbReference type="PANTHER" id="PTHR10791:SF30">
    <property type="entry name" value="SUGAR TRANSPORTER SWEET1"/>
    <property type="match status" value="1"/>
</dbReference>
<protein>
    <submittedName>
        <fullName evidence="11">SWEET7B protein</fullName>
    </submittedName>
</protein>
<gene>
    <name evidence="11" type="primary">SWEET7B</name>
    <name evidence="11" type="ORF">SPIL2461_LOCUS8927</name>
</gene>
<keyword evidence="5" id="KW-0762">Sugar transport</keyword>
<evidence type="ECO:0000256" key="8">
    <source>
        <dbReference type="ARBA" id="ARBA00022989"/>
    </source>
</evidence>
<evidence type="ECO:0000313" key="11">
    <source>
        <dbReference type="EMBL" id="CAE7368433.1"/>
    </source>
</evidence>
<feature type="transmembrane region" description="Helical" evidence="10">
    <location>
        <begin position="214"/>
        <end position="234"/>
    </location>
</feature>
<feature type="transmembrane region" description="Helical" evidence="10">
    <location>
        <begin position="90"/>
        <end position="112"/>
    </location>
</feature>
<comment type="caution">
    <text evidence="11">The sequence shown here is derived from an EMBL/GenBank/DDBJ whole genome shotgun (WGS) entry which is preliminary data.</text>
</comment>
<dbReference type="InterPro" id="IPR004316">
    <property type="entry name" value="SWEET_rpt"/>
</dbReference>
<dbReference type="AlphaFoldDB" id="A0A812Q2N9"/>
<dbReference type="Proteomes" id="UP000649617">
    <property type="component" value="Unassembled WGS sequence"/>
</dbReference>
<feature type="transmembrane region" description="Helical" evidence="10">
    <location>
        <begin position="20"/>
        <end position="41"/>
    </location>
</feature>
<sequence>MSVASKALKPELSPQARFAATLSLALIVKVLCMLSNVMCYVSPLPQVQQFQKVGDTGEADSAPFMSILYAGWQWCFYGTFAYLVTQKSGFLVLLYSNVAGAVLGIYYVWGFQRNCRDSKALQQLHLYFHAIGVIVCLQCVALCSLSRGNALFFSGLMSSLSSIVSATSLCSTLPKVIKTQCSASINVELLVVGLCSSVLWVSCGLMLWDMWITVPNLFCFTIQLACGFFVLLFPREEHGDLIHMPSRSPVCAWLMPVDHDKEAQAEEHTSMSSRPTLAGRTAAAAAAIRAALAASEARQAAQWAPQDYGSTVSSGTAGTGGTW</sequence>
<dbReference type="EMBL" id="CAJNIZ010014991">
    <property type="protein sequence ID" value="CAE7368433.1"/>
    <property type="molecule type" value="Genomic_DNA"/>
</dbReference>
<dbReference type="OrthoDB" id="435123at2759"/>
<feature type="transmembrane region" description="Helical" evidence="10">
    <location>
        <begin position="185"/>
        <end position="208"/>
    </location>
</feature>
<evidence type="ECO:0000256" key="9">
    <source>
        <dbReference type="ARBA" id="ARBA00023136"/>
    </source>
</evidence>
<dbReference type="PANTHER" id="PTHR10791">
    <property type="entry name" value="RAG1-ACTIVATING PROTEIN 1"/>
    <property type="match status" value="1"/>
</dbReference>
<keyword evidence="9 10" id="KW-0472">Membrane</keyword>
<evidence type="ECO:0000256" key="10">
    <source>
        <dbReference type="SAM" id="Phobius"/>
    </source>
</evidence>
<comment type="similarity">
    <text evidence="2">Belongs to the SWEET sugar transporter family.</text>
</comment>
<accession>A0A812Q2N9</accession>
<keyword evidence="12" id="KW-1185">Reference proteome</keyword>
<evidence type="ECO:0000256" key="7">
    <source>
        <dbReference type="ARBA" id="ARBA00022737"/>
    </source>
</evidence>
<keyword evidence="6 10" id="KW-0812">Transmembrane</keyword>
<evidence type="ECO:0000256" key="1">
    <source>
        <dbReference type="ARBA" id="ARBA00004651"/>
    </source>
</evidence>
<evidence type="ECO:0000256" key="2">
    <source>
        <dbReference type="ARBA" id="ARBA00007809"/>
    </source>
</evidence>
<reference evidence="11" key="1">
    <citation type="submission" date="2021-02" db="EMBL/GenBank/DDBJ databases">
        <authorList>
            <person name="Dougan E. K."/>
            <person name="Rhodes N."/>
            <person name="Thang M."/>
            <person name="Chan C."/>
        </authorList>
    </citation>
    <scope>NUCLEOTIDE SEQUENCE</scope>
</reference>
<comment type="subcellular location">
    <subcellularLocation>
        <location evidence="1">Cell membrane</location>
        <topology evidence="1">Multi-pass membrane protein</topology>
    </subcellularLocation>
</comment>
<keyword evidence="8 10" id="KW-1133">Transmembrane helix</keyword>
<keyword evidence="3" id="KW-0813">Transport</keyword>
<evidence type="ECO:0000256" key="6">
    <source>
        <dbReference type="ARBA" id="ARBA00022692"/>
    </source>
</evidence>